<feature type="signal peptide" evidence="1">
    <location>
        <begin position="1"/>
        <end position="35"/>
    </location>
</feature>
<comment type="caution">
    <text evidence="2">The sequence shown here is derived from an EMBL/GenBank/DDBJ whole genome shotgun (WGS) entry which is preliminary data.</text>
</comment>
<gene>
    <name evidence="2" type="ORF">VNO78_00440</name>
</gene>
<keyword evidence="3" id="KW-1185">Reference proteome</keyword>
<evidence type="ECO:0000256" key="1">
    <source>
        <dbReference type="SAM" id="SignalP"/>
    </source>
</evidence>
<proteinExistence type="predicted"/>
<evidence type="ECO:0000313" key="2">
    <source>
        <dbReference type="EMBL" id="KAK7409987.1"/>
    </source>
</evidence>
<feature type="chain" id="PRO_5042987679" evidence="1">
    <location>
        <begin position="36"/>
        <end position="87"/>
    </location>
</feature>
<name>A0AAN9T0G4_PSOTE</name>
<keyword evidence="1" id="KW-0732">Signal</keyword>
<dbReference type="Proteomes" id="UP001386955">
    <property type="component" value="Unassembled WGS sequence"/>
</dbReference>
<dbReference type="EMBL" id="JAYMYS010000001">
    <property type="protein sequence ID" value="KAK7409987.1"/>
    <property type="molecule type" value="Genomic_DNA"/>
</dbReference>
<protein>
    <submittedName>
        <fullName evidence="2">Uncharacterized protein</fullName>
    </submittedName>
</protein>
<reference evidence="2 3" key="1">
    <citation type="submission" date="2024-01" db="EMBL/GenBank/DDBJ databases">
        <title>The genomes of 5 underutilized Papilionoideae crops provide insights into root nodulation and disease resistanc.</title>
        <authorList>
            <person name="Jiang F."/>
        </authorList>
    </citation>
    <scope>NUCLEOTIDE SEQUENCE [LARGE SCALE GENOMIC DNA]</scope>
    <source>
        <strain evidence="2">DUOXIRENSHENG_FW03</strain>
        <tissue evidence="2">Leaves</tissue>
    </source>
</reference>
<sequence>MGGTGVAAKGSSGLPETVFWVLGFALWVIQPTARGGGPKGKTMPISTLDIVIISSVAQTDHKIVASDKYLYEMKLMPTYDTTPKGFF</sequence>
<dbReference type="AlphaFoldDB" id="A0AAN9T0G4"/>
<evidence type="ECO:0000313" key="3">
    <source>
        <dbReference type="Proteomes" id="UP001386955"/>
    </source>
</evidence>
<organism evidence="2 3">
    <name type="scientific">Psophocarpus tetragonolobus</name>
    <name type="common">Winged bean</name>
    <name type="synonym">Dolichos tetragonolobus</name>
    <dbReference type="NCBI Taxonomy" id="3891"/>
    <lineage>
        <taxon>Eukaryota</taxon>
        <taxon>Viridiplantae</taxon>
        <taxon>Streptophyta</taxon>
        <taxon>Embryophyta</taxon>
        <taxon>Tracheophyta</taxon>
        <taxon>Spermatophyta</taxon>
        <taxon>Magnoliopsida</taxon>
        <taxon>eudicotyledons</taxon>
        <taxon>Gunneridae</taxon>
        <taxon>Pentapetalae</taxon>
        <taxon>rosids</taxon>
        <taxon>fabids</taxon>
        <taxon>Fabales</taxon>
        <taxon>Fabaceae</taxon>
        <taxon>Papilionoideae</taxon>
        <taxon>50 kb inversion clade</taxon>
        <taxon>NPAAA clade</taxon>
        <taxon>indigoferoid/millettioid clade</taxon>
        <taxon>Phaseoleae</taxon>
        <taxon>Psophocarpus</taxon>
    </lineage>
</organism>
<accession>A0AAN9T0G4</accession>